<evidence type="ECO:0000313" key="12">
    <source>
        <dbReference type="EMBL" id="WNM61265.1"/>
    </source>
</evidence>
<evidence type="ECO:0000256" key="5">
    <source>
        <dbReference type="ARBA" id="ARBA00022692"/>
    </source>
</evidence>
<sequence length="374" mass="40457">MSLMNDNVNRRGLDTFDWCFLGVIMAIISMGILSIYSVTNPQSTTGFPIYLKQATWMVVGSLAFLVAVGIDYHKLARLSYLLYGIGLILLIIVLIAGKTSRGSQRWIPLGPFAVQPSEFIKIPLLLMLAAYYGATTRKGWVHRLIIPGLIVLPGFLLILKQPDLGSSLGFLAIFLVVILTVGMKSKAFGFVILAALMLFPFAWGGVWGSLHEYQQDRILSFVDPNSDPGGKGYHGLQSRIAIGSGQLLGKGLYGGTQTQFKFLPEGHTDFVFAVFAEEWGFIGSIVLLSLYILLFLMGLEIALKAKDIVGTLLAVGVVTMIAFGVVVNIGMTSGLAPVVGIPLPLMSYGGSAMVVNLTALGLLLNVKRRRLSLL</sequence>
<feature type="transmembrane region" description="Helical" evidence="11">
    <location>
        <begin position="141"/>
        <end position="159"/>
    </location>
</feature>
<proteinExistence type="inferred from homology"/>
<gene>
    <name evidence="11 12" type="primary">rodA</name>
    <name evidence="12" type="ORF">PQG83_16125</name>
</gene>
<evidence type="ECO:0000256" key="4">
    <source>
        <dbReference type="ARBA" id="ARBA00022679"/>
    </source>
</evidence>
<dbReference type="GO" id="GO:0051301">
    <property type="term" value="P:cell division"/>
    <property type="evidence" value="ECO:0007669"/>
    <property type="project" value="InterPro"/>
</dbReference>
<comment type="catalytic activity">
    <reaction evidence="11">
        <text>[GlcNAc-(1-&gt;4)-Mur2Ac(oyl-L-Ala-gamma-D-Glu-L-Lys-D-Ala-D-Ala)](n)-di-trans,octa-cis-undecaprenyl diphosphate + beta-D-GlcNAc-(1-&gt;4)-Mur2Ac(oyl-L-Ala-gamma-D-Glu-L-Lys-D-Ala-D-Ala)-di-trans,octa-cis-undecaprenyl diphosphate = [GlcNAc-(1-&gt;4)-Mur2Ac(oyl-L-Ala-gamma-D-Glu-L-Lys-D-Ala-D-Ala)](n+1)-di-trans,octa-cis-undecaprenyl diphosphate + di-trans,octa-cis-undecaprenyl diphosphate + H(+)</text>
        <dbReference type="Rhea" id="RHEA:23708"/>
        <dbReference type="Rhea" id="RHEA-COMP:9602"/>
        <dbReference type="Rhea" id="RHEA-COMP:9603"/>
        <dbReference type="ChEBI" id="CHEBI:15378"/>
        <dbReference type="ChEBI" id="CHEBI:58405"/>
        <dbReference type="ChEBI" id="CHEBI:60033"/>
        <dbReference type="ChEBI" id="CHEBI:78435"/>
        <dbReference type="EC" id="2.4.99.28"/>
    </reaction>
</comment>
<keyword evidence="8 11" id="KW-1133">Transmembrane helix</keyword>
<keyword evidence="10 11" id="KW-0961">Cell wall biogenesis/degradation</keyword>
<feature type="transmembrane region" description="Helical" evidence="11">
    <location>
        <begin position="50"/>
        <end position="68"/>
    </location>
</feature>
<evidence type="ECO:0000256" key="1">
    <source>
        <dbReference type="ARBA" id="ARBA00004141"/>
    </source>
</evidence>
<dbReference type="HAMAP" id="MF_02079">
    <property type="entry name" value="PGT_RodA"/>
    <property type="match status" value="1"/>
</dbReference>
<dbReference type="GO" id="GO:0009252">
    <property type="term" value="P:peptidoglycan biosynthetic process"/>
    <property type="evidence" value="ECO:0007669"/>
    <property type="project" value="UniProtKB-UniRule"/>
</dbReference>
<keyword evidence="2 11" id="KW-1003">Cell membrane</keyword>
<dbReference type="AlphaFoldDB" id="A0AA96GJC6"/>
<evidence type="ECO:0000256" key="7">
    <source>
        <dbReference type="ARBA" id="ARBA00022984"/>
    </source>
</evidence>
<keyword evidence="4 11" id="KW-0808">Transferase</keyword>
<dbReference type="InterPro" id="IPR001182">
    <property type="entry name" value="FtsW/RodA"/>
</dbReference>
<dbReference type="NCBIfam" id="TIGR02210">
    <property type="entry name" value="rodA_shape"/>
    <property type="match status" value="1"/>
</dbReference>
<feature type="transmembrane region" description="Helical" evidence="11">
    <location>
        <begin position="190"/>
        <end position="210"/>
    </location>
</feature>
<reference evidence="12 13" key="1">
    <citation type="submission" date="2023-01" db="EMBL/GenBank/DDBJ databases">
        <title>Cultivation and genomic characterization of new, ubiquitous marine nitrite-oxidizing bacteria from the Nitrospirales.</title>
        <authorList>
            <person name="Mueller A.J."/>
            <person name="Daebeler A."/>
            <person name="Herbold C.W."/>
            <person name="Kirkegaard R.H."/>
            <person name="Daims H."/>
        </authorList>
    </citation>
    <scope>NUCLEOTIDE SEQUENCE [LARGE SCALE GENOMIC DNA]</scope>
    <source>
        <strain evidence="12 13">DK</strain>
    </source>
</reference>
<dbReference type="EMBL" id="CP116968">
    <property type="protein sequence ID" value="WNM61265.1"/>
    <property type="molecule type" value="Genomic_DNA"/>
</dbReference>
<feature type="transmembrane region" description="Helical" evidence="11">
    <location>
        <begin position="165"/>
        <end position="183"/>
    </location>
</feature>
<dbReference type="PROSITE" id="PS00428">
    <property type="entry name" value="FTSW_RODA_SPOVE"/>
    <property type="match status" value="1"/>
</dbReference>
<keyword evidence="3 11" id="KW-0328">Glycosyltransferase</keyword>
<name>A0AA96GJC6_9BACT</name>
<comment type="pathway">
    <text evidence="11">Cell wall biogenesis; peptidoglycan biosynthesis.</text>
</comment>
<evidence type="ECO:0000256" key="9">
    <source>
        <dbReference type="ARBA" id="ARBA00023136"/>
    </source>
</evidence>
<keyword evidence="5 11" id="KW-0812">Transmembrane</keyword>
<feature type="transmembrane region" description="Helical" evidence="11">
    <location>
        <begin position="80"/>
        <end position="97"/>
    </location>
</feature>
<keyword evidence="6 11" id="KW-0133">Cell shape</keyword>
<dbReference type="GO" id="GO:0008955">
    <property type="term" value="F:peptidoglycan glycosyltransferase activity"/>
    <property type="evidence" value="ECO:0007669"/>
    <property type="project" value="UniProtKB-UniRule"/>
</dbReference>
<feature type="transmembrane region" description="Helical" evidence="11">
    <location>
        <begin position="20"/>
        <end position="38"/>
    </location>
</feature>
<dbReference type="GO" id="GO:0015648">
    <property type="term" value="F:lipid-linked peptidoglycan transporter activity"/>
    <property type="evidence" value="ECO:0007669"/>
    <property type="project" value="TreeGrafter"/>
</dbReference>
<comment type="function">
    <text evidence="11">Peptidoglycan polymerase that is essential for cell wall elongation.</text>
</comment>
<evidence type="ECO:0000313" key="13">
    <source>
        <dbReference type="Proteomes" id="UP001302494"/>
    </source>
</evidence>
<evidence type="ECO:0000256" key="2">
    <source>
        <dbReference type="ARBA" id="ARBA00022475"/>
    </source>
</evidence>
<dbReference type="KEGG" id="nneo:PQG83_16125"/>
<keyword evidence="13" id="KW-1185">Reference proteome</keyword>
<feature type="transmembrane region" description="Helical" evidence="11">
    <location>
        <begin position="345"/>
        <end position="366"/>
    </location>
</feature>
<protein>
    <recommendedName>
        <fullName evidence="11">Peptidoglycan glycosyltransferase RodA</fullName>
        <shortName evidence="11">PGT</shortName>
        <ecNumber evidence="11">2.4.99.28</ecNumber>
    </recommendedName>
    <alternativeName>
        <fullName evidence="11">Cell elongation protein RodA</fullName>
    </alternativeName>
    <alternativeName>
        <fullName evidence="11">Cell wall polymerase</fullName>
    </alternativeName>
    <alternativeName>
        <fullName evidence="11">Peptidoglycan polymerase</fullName>
        <shortName evidence="11">PG polymerase</shortName>
    </alternativeName>
</protein>
<dbReference type="GO" id="GO:0008360">
    <property type="term" value="P:regulation of cell shape"/>
    <property type="evidence" value="ECO:0007669"/>
    <property type="project" value="UniProtKB-KW"/>
</dbReference>
<organism evidence="12 13">
    <name type="scientific">Candidatus Nitrospira neomarina</name>
    <dbReference type="NCBI Taxonomy" id="3020899"/>
    <lineage>
        <taxon>Bacteria</taxon>
        <taxon>Pseudomonadati</taxon>
        <taxon>Nitrospirota</taxon>
        <taxon>Nitrospiria</taxon>
        <taxon>Nitrospirales</taxon>
        <taxon>Nitrospiraceae</taxon>
        <taxon>Nitrospira</taxon>
    </lineage>
</organism>
<dbReference type="PANTHER" id="PTHR30474">
    <property type="entry name" value="CELL CYCLE PROTEIN"/>
    <property type="match status" value="1"/>
</dbReference>
<evidence type="ECO:0000256" key="11">
    <source>
        <dbReference type="HAMAP-Rule" id="MF_02079"/>
    </source>
</evidence>
<dbReference type="RefSeq" id="WP_312743169.1">
    <property type="nucleotide sequence ID" value="NZ_CP116968.1"/>
</dbReference>
<dbReference type="Proteomes" id="UP001302494">
    <property type="component" value="Chromosome"/>
</dbReference>
<feature type="transmembrane region" description="Helical" evidence="11">
    <location>
        <begin position="311"/>
        <end position="333"/>
    </location>
</feature>
<evidence type="ECO:0000256" key="3">
    <source>
        <dbReference type="ARBA" id="ARBA00022676"/>
    </source>
</evidence>
<evidence type="ECO:0000256" key="8">
    <source>
        <dbReference type="ARBA" id="ARBA00022989"/>
    </source>
</evidence>
<dbReference type="GO" id="GO:0071555">
    <property type="term" value="P:cell wall organization"/>
    <property type="evidence" value="ECO:0007669"/>
    <property type="project" value="UniProtKB-KW"/>
</dbReference>
<evidence type="ECO:0000256" key="6">
    <source>
        <dbReference type="ARBA" id="ARBA00022960"/>
    </source>
</evidence>
<evidence type="ECO:0000256" key="10">
    <source>
        <dbReference type="ARBA" id="ARBA00023316"/>
    </source>
</evidence>
<dbReference type="InterPro" id="IPR011923">
    <property type="entry name" value="RodA/MrdB"/>
</dbReference>
<keyword evidence="9 11" id="KW-0472">Membrane</keyword>
<dbReference type="PANTHER" id="PTHR30474:SF1">
    <property type="entry name" value="PEPTIDOGLYCAN GLYCOSYLTRANSFERASE MRDB"/>
    <property type="match status" value="1"/>
</dbReference>
<feature type="transmembrane region" description="Helical" evidence="11">
    <location>
        <begin position="117"/>
        <end position="134"/>
    </location>
</feature>
<keyword evidence="7 11" id="KW-0573">Peptidoglycan synthesis</keyword>
<feature type="transmembrane region" description="Helical" evidence="11">
    <location>
        <begin position="279"/>
        <end position="299"/>
    </location>
</feature>
<comment type="subcellular location">
    <subcellularLocation>
        <location evidence="11">Cell membrane</location>
        <topology evidence="11">Multi-pass membrane protein</topology>
    </subcellularLocation>
    <subcellularLocation>
        <location evidence="1">Membrane</location>
        <topology evidence="1">Multi-pass membrane protein</topology>
    </subcellularLocation>
</comment>
<dbReference type="Pfam" id="PF01098">
    <property type="entry name" value="FTSW_RODA_SPOVE"/>
    <property type="match status" value="1"/>
</dbReference>
<comment type="similarity">
    <text evidence="11">Belongs to the SEDS family. MrdB/RodA subfamily.</text>
</comment>
<accession>A0AA96GJC6</accession>
<dbReference type="EC" id="2.4.99.28" evidence="11"/>
<dbReference type="GO" id="GO:0032153">
    <property type="term" value="C:cell division site"/>
    <property type="evidence" value="ECO:0007669"/>
    <property type="project" value="TreeGrafter"/>
</dbReference>
<dbReference type="InterPro" id="IPR018365">
    <property type="entry name" value="Cell_cycle_FtsW-rel_CS"/>
</dbReference>
<dbReference type="GO" id="GO:0005886">
    <property type="term" value="C:plasma membrane"/>
    <property type="evidence" value="ECO:0007669"/>
    <property type="project" value="UniProtKB-SubCell"/>
</dbReference>